<dbReference type="PROSITE" id="PS52050">
    <property type="entry name" value="WYL"/>
    <property type="match status" value="1"/>
</dbReference>
<dbReference type="PANTHER" id="PTHR34580:SF3">
    <property type="entry name" value="PROTEIN PAFB"/>
    <property type="match status" value="1"/>
</dbReference>
<dbReference type="InterPro" id="IPR051534">
    <property type="entry name" value="CBASS_pafABC_assoc_protein"/>
</dbReference>
<dbReference type="Pfam" id="PF13280">
    <property type="entry name" value="WYL"/>
    <property type="match status" value="1"/>
</dbReference>
<name>A0ABV9UK44_9ACTN</name>
<evidence type="ECO:0000313" key="3">
    <source>
        <dbReference type="Proteomes" id="UP001595834"/>
    </source>
</evidence>
<evidence type="ECO:0000259" key="1">
    <source>
        <dbReference type="Pfam" id="PF13280"/>
    </source>
</evidence>
<dbReference type="Proteomes" id="UP001595834">
    <property type="component" value="Unassembled WGS sequence"/>
</dbReference>
<dbReference type="InterPro" id="IPR026881">
    <property type="entry name" value="WYL_dom"/>
</dbReference>
<organism evidence="2 3">
    <name type="scientific">Streptomyces mauvecolor</name>
    <dbReference type="NCBI Taxonomy" id="58345"/>
    <lineage>
        <taxon>Bacteria</taxon>
        <taxon>Bacillati</taxon>
        <taxon>Actinomycetota</taxon>
        <taxon>Actinomycetes</taxon>
        <taxon>Kitasatosporales</taxon>
        <taxon>Streptomycetaceae</taxon>
        <taxon>Streptomyces</taxon>
    </lineage>
</organism>
<reference evidence="3" key="1">
    <citation type="journal article" date="2019" name="Int. J. Syst. Evol. Microbiol.">
        <title>The Global Catalogue of Microorganisms (GCM) 10K type strain sequencing project: providing services to taxonomists for standard genome sequencing and annotation.</title>
        <authorList>
            <consortium name="The Broad Institute Genomics Platform"/>
            <consortium name="The Broad Institute Genome Sequencing Center for Infectious Disease"/>
            <person name="Wu L."/>
            <person name="Ma J."/>
        </authorList>
    </citation>
    <scope>NUCLEOTIDE SEQUENCE [LARGE SCALE GENOMIC DNA]</scope>
    <source>
        <strain evidence="3">CCM 7224</strain>
    </source>
</reference>
<comment type="caution">
    <text evidence="2">The sequence shown here is derived from an EMBL/GenBank/DDBJ whole genome shotgun (WGS) entry which is preliminary data.</text>
</comment>
<feature type="domain" description="WYL" evidence="1">
    <location>
        <begin position="100"/>
        <end position="149"/>
    </location>
</feature>
<proteinExistence type="predicted"/>
<gene>
    <name evidence="2" type="ORF">ACFPFX_11420</name>
</gene>
<dbReference type="RefSeq" id="WP_344380222.1">
    <property type="nucleotide sequence ID" value="NZ_BAAASQ010000038.1"/>
</dbReference>
<evidence type="ECO:0000313" key="2">
    <source>
        <dbReference type="EMBL" id="MFC4956903.1"/>
    </source>
</evidence>
<keyword evidence="3" id="KW-1185">Reference proteome</keyword>
<dbReference type="EMBL" id="JBHSIZ010000011">
    <property type="protein sequence ID" value="MFC4956903.1"/>
    <property type="molecule type" value="Genomic_DNA"/>
</dbReference>
<dbReference type="PANTHER" id="PTHR34580">
    <property type="match status" value="1"/>
</dbReference>
<protein>
    <submittedName>
        <fullName evidence="2">Helix-turn-helix transcriptional regulator</fullName>
    </submittedName>
</protein>
<accession>A0ABV9UK44</accession>
<sequence length="177" mass="19108">MRTLGCPVQGTTGQAGGCKLAAGTDLPPILLDDEEAVAIAVALHTATSGVAGIEETVVRALAKLEQALRVRLRRQVTAIQSTAAPLPVPWSTGPTGDPSTLATLAAACREHETLTFTYRRGSGKTGRRRVEPHTLVAADPIWNLIAYDWNLIAYDTEHAEWRLPRHLAPVRPRPLPR</sequence>